<feature type="transmembrane region" description="Helical" evidence="3">
    <location>
        <begin position="557"/>
        <end position="575"/>
    </location>
</feature>
<evidence type="ECO:0000313" key="5">
    <source>
        <dbReference type="Proteomes" id="UP001501470"/>
    </source>
</evidence>
<feature type="transmembrane region" description="Helical" evidence="3">
    <location>
        <begin position="1187"/>
        <end position="1205"/>
    </location>
</feature>
<proteinExistence type="predicted"/>
<feature type="coiled-coil region" evidence="1">
    <location>
        <begin position="8"/>
        <end position="42"/>
    </location>
</feature>
<feature type="transmembrane region" description="Helical" evidence="3">
    <location>
        <begin position="890"/>
        <end position="909"/>
    </location>
</feature>
<feature type="transmembrane region" description="Helical" evidence="3">
    <location>
        <begin position="966"/>
        <end position="986"/>
    </location>
</feature>
<feature type="transmembrane region" description="Helical" evidence="3">
    <location>
        <begin position="206"/>
        <end position="226"/>
    </location>
</feature>
<feature type="transmembrane region" description="Helical" evidence="3">
    <location>
        <begin position="454"/>
        <end position="471"/>
    </location>
</feature>
<feature type="transmembrane region" description="Helical" evidence="3">
    <location>
        <begin position="390"/>
        <end position="410"/>
    </location>
</feature>
<keyword evidence="3" id="KW-1133">Transmembrane helix</keyword>
<reference evidence="4 5" key="1">
    <citation type="journal article" date="2019" name="Int. J. Syst. Evol. Microbiol.">
        <title>The Global Catalogue of Microorganisms (GCM) 10K type strain sequencing project: providing services to taxonomists for standard genome sequencing and annotation.</title>
        <authorList>
            <consortium name="The Broad Institute Genomics Platform"/>
            <consortium name="The Broad Institute Genome Sequencing Center for Infectious Disease"/>
            <person name="Wu L."/>
            <person name="Ma J."/>
        </authorList>
    </citation>
    <scope>NUCLEOTIDE SEQUENCE [LARGE SCALE GENOMIC DNA]</scope>
    <source>
        <strain evidence="4 5">JCM 15933</strain>
    </source>
</reference>
<name>A0ABN2CVP3_9ACTN</name>
<feature type="transmembrane region" description="Helical" evidence="3">
    <location>
        <begin position="1297"/>
        <end position="1315"/>
    </location>
</feature>
<feature type="region of interest" description="Disordered" evidence="2">
    <location>
        <begin position="643"/>
        <end position="664"/>
    </location>
</feature>
<feature type="transmembrane region" description="Helical" evidence="3">
    <location>
        <begin position="1268"/>
        <end position="1291"/>
    </location>
</feature>
<feature type="transmembrane region" description="Helical" evidence="3">
    <location>
        <begin position="477"/>
        <end position="494"/>
    </location>
</feature>
<feature type="region of interest" description="Disordered" evidence="2">
    <location>
        <begin position="1049"/>
        <end position="1100"/>
    </location>
</feature>
<feature type="transmembrane region" description="Helical" evidence="3">
    <location>
        <begin position="915"/>
        <end position="934"/>
    </location>
</feature>
<keyword evidence="3" id="KW-0472">Membrane</keyword>
<feature type="transmembrane region" description="Helical" evidence="3">
    <location>
        <begin position="582"/>
        <end position="605"/>
    </location>
</feature>
<keyword evidence="3" id="KW-0812">Transmembrane</keyword>
<feature type="transmembrane region" description="Helical" evidence="3">
    <location>
        <begin position="335"/>
        <end position="353"/>
    </location>
</feature>
<feature type="transmembrane region" description="Helical" evidence="3">
    <location>
        <begin position="732"/>
        <end position="756"/>
    </location>
</feature>
<dbReference type="NCBIfam" id="NF047321">
    <property type="entry name" value="SCO7613_CTERM"/>
    <property type="match status" value="1"/>
</dbReference>
<feature type="transmembrane region" description="Helical" evidence="3">
    <location>
        <begin position="430"/>
        <end position="449"/>
    </location>
</feature>
<evidence type="ECO:0000313" key="4">
    <source>
        <dbReference type="EMBL" id="GAA1565318.1"/>
    </source>
</evidence>
<feature type="transmembrane region" description="Helical" evidence="3">
    <location>
        <begin position="305"/>
        <end position="328"/>
    </location>
</feature>
<keyword evidence="5" id="KW-1185">Reference proteome</keyword>
<feature type="transmembrane region" description="Helical" evidence="3">
    <location>
        <begin position="147"/>
        <end position="164"/>
    </location>
</feature>
<feature type="transmembrane region" description="Helical" evidence="3">
    <location>
        <begin position="1162"/>
        <end position="1181"/>
    </location>
</feature>
<feature type="transmembrane region" description="Helical" evidence="3">
    <location>
        <begin position="1212"/>
        <end position="1229"/>
    </location>
</feature>
<evidence type="ECO:0008006" key="6">
    <source>
        <dbReference type="Google" id="ProtNLM"/>
    </source>
</evidence>
<gene>
    <name evidence="4" type="ORF">GCM10009827_103620</name>
</gene>
<dbReference type="InterPro" id="IPR058062">
    <property type="entry name" value="SCO7613_C"/>
</dbReference>
<feature type="transmembrane region" description="Helical" evidence="3">
    <location>
        <begin position="862"/>
        <end position="883"/>
    </location>
</feature>
<feature type="transmembrane region" description="Helical" evidence="3">
    <location>
        <begin position="1020"/>
        <end position="1039"/>
    </location>
</feature>
<feature type="transmembrane region" description="Helical" evidence="3">
    <location>
        <begin position="1322"/>
        <end position="1341"/>
    </location>
</feature>
<dbReference type="EMBL" id="BAAAQD010000035">
    <property type="protein sequence ID" value="GAA1565318.1"/>
    <property type="molecule type" value="Genomic_DNA"/>
</dbReference>
<feature type="transmembrane region" description="Helical" evidence="3">
    <location>
        <begin position="359"/>
        <end position="378"/>
    </location>
</feature>
<evidence type="ECO:0000256" key="1">
    <source>
        <dbReference type="SAM" id="Coils"/>
    </source>
</evidence>
<feature type="transmembrane region" description="Helical" evidence="3">
    <location>
        <begin position="993"/>
        <end position="1014"/>
    </location>
</feature>
<feature type="transmembrane region" description="Helical" evidence="3">
    <location>
        <begin position="533"/>
        <end position="551"/>
    </location>
</feature>
<feature type="transmembrane region" description="Helical" evidence="3">
    <location>
        <begin position="1235"/>
        <end position="1256"/>
    </location>
</feature>
<evidence type="ECO:0000256" key="2">
    <source>
        <dbReference type="SAM" id="MobiDB-lite"/>
    </source>
</evidence>
<feature type="transmembrane region" description="Helical" evidence="3">
    <location>
        <begin position="800"/>
        <end position="826"/>
    </location>
</feature>
<accession>A0ABN2CVP3</accession>
<feature type="transmembrane region" description="Helical" evidence="3">
    <location>
        <begin position="617"/>
        <end position="636"/>
    </location>
</feature>
<feature type="transmembrane region" description="Helical" evidence="3">
    <location>
        <begin position="762"/>
        <end position="788"/>
    </location>
</feature>
<protein>
    <recommendedName>
        <fullName evidence="6">Integral membrane protein</fullName>
    </recommendedName>
</protein>
<feature type="compositionally biased region" description="Low complexity" evidence="2">
    <location>
        <begin position="1062"/>
        <end position="1079"/>
    </location>
</feature>
<feature type="transmembrane region" description="Helical" evidence="3">
    <location>
        <begin position="279"/>
        <end position="299"/>
    </location>
</feature>
<dbReference type="Proteomes" id="UP001501470">
    <property type="component" value="Unassembled WGS sequence"/>
</dbReference>
<feature type="transmembrane region" description="Helical" evidence="3">
    <location>
        <begin position="1347"/>
        <end position="1364"/>
    </location>
</feature>
<feature type="transmembrane region" description="Helical" evidence="3">
    <location>
        <begin position="117"/>
        <end position="141"/>
    </location>
</feature>
<feature type="transmembrane region" description="Helical" evidence="3">
    <location>
        <begin position="941"/>
        <end position="960"/>
    </location>
</feature>
<sequence length="1382" mass="136412">MVRLGARAGELLVEVEAARAELDEARSKYQAAVQRLNAVRAQRNMLAARVSQAVEMARRALSEAAAASVRPMPAPPQPPIRPVLVPGPGGPAVHGPAAVPPAAAPAAEASPRTVQNLLFILGGLLLGSAAIVFAAVAWASFGVLGRAAILATVTVVTLAVPPLALARGLRSTAETFAALGLLLVLLDGYAAWYVNLAGLADTTTPSTYAGLVFGVTAVVAGGYALATGLRGPRFAALLAVQPVLPLLAADRSFEATGWTLTFVAVAALDVLLARTVEKAAWVGAGIAVATAAPLGLLALSTVDGVTGALGAGGAMLALAAVIVAAGLAHRTTAHVGTAVAVGIVALVAVRILAEVLPDHRAIAFACVPVLLALAATVLPARVRAGARVGAYVVAGTTAVPYAYAALFAAGSAVDAALPAWHGPASTLARIFSWQVAAALLPVAAAVFVLTRSRLVVWPTLVLLALAVPGTFDAPLPVVSVLDFAVLAALTVTALRWSTRPAPTPVVGLAAPSPATPLQEPSPVADRARTAIPAGWWAATALPVVAAHAVLVGLDTPLATLLTMAGLTVICAVFAARSGSARFAAPGITIGLAGLPLLAAAAVRLATNGEAWSVPAPMFGAAGGLALATVLATVALGRFARTRNGMGTPQGTPAAPHGVTGTAQGGISAAQGEVGAAQSGIGAVQGAPEAPFGGIGAAQGTSEAQHGGVGPAYGGIGAGQGTTGVGPDGSGGVGWAGVLGVALGGLGVTLAAVGLSVADGGRLPFGVFAAGVILAVWFAATGAAGWGRVRDGGPAAGGTAGAWLVTAVLPGVIPATVVLIAVVPAVFETLVRPYRWLGAVWQGAPGGVGLDPGGRWWAGEAQAFGPGPAAAALGLVAVLAVLVARRTRTAVWTLAGAPLTMAVVLGCLAAEAPWPVVPAVTLAGGLGTALAAALVRPGARAMRVNVGAFTCWFTAGAGFAGCLATRPATLAALAAVLVTGAVVGVAGRTAAARTAGWLVGAVSAGWLAFASARAAELPLRWAGYWVLLAAAAVLAASVVVRRLRPAATGVQDGGAQVVPGHDGASPAAASQTGAAQAEATHAWTPPSAPMHEGPTHEGATQAGIAQTEAAAAGAAAAAIHAGAAQTEAVQAAPAGAGAGAAQGGWTQGGVGQVRDGQGRNARAWEGLVLEVVAHATAVVAFLLTSGDLAAMAGISSLWGLALGLRALTGGPRVAFAGVAGAAQLVAYWLVLASNEVALLEAYTLPAGAVAAGVGWYATRKRAVVGQRPLGSWVAFGPALLAAFGPSLASVLVVEGEPVRRLLLGTGALVVVVVGAVRRLQAPAVTGGLVLTVVALHEIAVYWDLLPRWAPLAVAGLVLVALATTYERRIRDVRRIRDAVTRMR</sequence>
<comment type="caution">
    <text evidence="4">The sequence shown here is derived from an EMBL/GenBank/DDBJ whole genome shotgun (WGS) entry which is preliminary data.</text>
</comment>
<feature type="transmembrane region" description="Helical" evidence="3">
    <location>
        <begin position="176"/>
        <end position="194"/>
    </location>
</feature>
<keyword evidence="1" id="KW-0175">Coiled coil</keyword>
<evidence type="ECO:0000256" key="3">
    <source>
        <dbReference type="SAM" id="Phobius"/>
    </source>
</evidence>
<organism evidence="4 5">
    <name type="scientific">Dactylosporangium maewongense</name>
    <dbReference type="NCBI Taxonomy" id="634393"/>
    <lineage>
        <taxon>Bacteria</taxon>
        <taxon>Bacillati</taxon>
        <taxon>Actinomycetota</taxon>
        <taxon>Actinomycetes</taxon>
        <taxon>Micromonosporales</taxon>
        <taxon>Micromonosporaceae</taxon>
        <taxon>Dactylosporangium</taxon>
    </lineage>
</organism>